<reference evidence="3 4" key="1">
    <citation type="journal article" date="2018" name="Int. J. Syst. Evol. Microbiol.">
        <title>Lactobacillus bambusae sp. nov., isolated from a traditional fermented Ma-bamboo shoots of Taiwan.</title>
        <authorList>
            <person name="Wang L.-T."/>
        </authorList>
    </citation>
    <scope>NUCLEOTIDE SEQUENCE [LARGE SCALE GENOMIC DNA]</scope>
    <source>
        <strain evidence="3 4">BS-W1</strain>
    </source>
</reference>
<evidence type="ECO:0000259" key="1">
    <source>
        <dbReference type="Pfam" id="PF00534"/>
    </source>
</evidence>
<dbReference type="InterPro" id="IPR001296">
    <property type="entry name" value="Glyco_trans_1"/>
</dbReference>
<evidence type="ECO:0000313" key="3">
    <source>
        <dbReference type="EMBL" id="PWF99656.1"/>
    </source>
</evidence>
<dbReference type="Gene3D" id="3.40.50.2000">
    <property type="entry name" value="Glycogen Phosphorylase B"/>
    <property type="match status" value="2"/>
</dbReference>
<dbReference type="RefSeq" id="WP_109250757.1">
    <property type="nucleotide sequence ID" value="NZ_QCXQ01000005.1"/>
</dbReference>
<dbReference type="AlphaFoldDB" id="A0A2V1MXB6"/>
<organism evidence="3 4">
    <name type="scientific">Levilactobacillus bambusae</name>
    <dbReference type="NCBI Taxonomy" id="2024736"/>
    <lineage>
        <taxon>Bacteria</taxon>
        <taxon>Bacillati</taxon>
        <taxon>Bacillota</taxon>
        <taxon>Bacilli</taxon>
        <taxon>Lactobacillales</taxon>
        <taxon>Lactobacillaceae</taxon>
        <taxon>Levilactobacillus</taxon>
    </lineage>
</organism>
<dbReference type="InterPro" id="IPR050194">
    <property type="entry name" value="Glycosyltransferase_grp1"/>
</dbReference>
<proteinExistence type="predicted"/>
<gene>
    <name evidence="3" type="ORF">DCM90_07520</name>
</gene>
<evidence type="ECO:0008006" key="5">
    <source>
        <dbReference type="Google" id="ProtNLM"/>
    </source>
</evidence>
<feature type="domain" description="Glycosyl transferase family 1" evidence="1">
    <location>
        <begin position="182"/>
        <end position="322"/>
    </location>
</feature>
<name>A0A2V1MXB6_9LACO</name>
<dbReference type="InterPro" id="IPR028098">
    <property type="entry name" value="Glyco_trans_4-like_N"/>
</dbReference>
<dbReference type="GO" id="GO:0016757">
    <property type="term" value="F:glycosyltransferase activity"/>
    <property type="evidence" value="ECO:0007669"/>
    <property type="project" value="InterPro"/>
</dbReference>
<evidence type="ECO:0000259" key="2">
    <source>
        <dbReference type="Pfam" id="PF13439"/>
    </source>
</evidence>
<dbReference type="Proteomes" id="UP000245080">
    <property type="component" value="Unassembled WGS sequence"/>
</dbReference>
<evidence type="ECO:0000313" key="4">
    <source>
        <dbReference type="Proteomes" id="UP000245080"/>
    </source>
</evidence>
<comment type="caution">
    <text evidence="3">The sequence shown here is derived from an EMBL/GenBank/DDBJ whole genome shotgun (WGS) entry which is preliminary data.</text>
</comment>
<keyword evidence="4" id="KW-1185">Reference proteome</keyword>
<feature type="domain" description="Glycosyltransferase subfamily 4-like N-terminal" evidence="2">
    <location>
        <begin position="13"/>
        <end position="172"/>
    </location>
</feature>
<sequence>MLTVLEVCEAYGGGVKRHVDHLYDHLNTDHIKIMPYVTTTRINEAAPDDYLVDNRQSEFYKPWNLWRVLRQLHRLVRENDVNIMHAHSSYAGMIVFLYTFFLNHQIKVFYTAHAYYSEKPLAKWKRAIILVMEKLITSRANLVIHVSDDEQAYALREKIVTEDKAVVVNNGVSEPKNCHYADNAPVVINIARCDAQKNPLEFVEIAYKVLQTVPEAQFIYAGGGVLLADMQAITNNLGISANVHFVGHISDVDPYYRQAKVFLSTAHYEGMPFSVIDALAYQIPVVLSSVTGHKGLVTNHNGHLYTPGHIDSAAHLVTEYLQAVVVEDSQRSFALYQQQFRLEDMVSQIAAKYEHG</sequence>
<dbReference type="Pfam" id="PF00534">
    <property type="entry name" value="Glycos_transf_1"/>
    <property type="match status" value="1"/>
</dbReference>
<dbReference type="OrthoDB" id="9806653at2"/>
<accession>A0A2V1MXB6</accession>
<dbReference type="Pfam" id="PF13439">
    <property type="entry name" value="Glyco_transf_4"/>
    <property type="match status" value="1"/>
</dbReference>
<dbReference type="SUPFAM" id="SSF53756">
    <property type="entry name" value="UDP-Glycosyltransferase/glycogen phosphorylase"/>
    <property type="match status" value="1"/>
</dbReference>
<dbReference type="PANTHER" id="PTHR45947">
    <property type="entry name" value="SULFOQUINOVOSYL TRANSFERASE SQD2"/>
    <property type="match status" value="1"/>
</dbReference>
<protein>
    <recommendedName>
        <fullName evidence="5">Glycosyltransferase family 1 protein</fullName>
    </recommendedName>
</protein>
<dbReference type="EMBL" id="QCXQ01000005">
    <property type="protein sequence ID" value="PWF99656.1"/>
    <property type="molecule type" value="Genomic_DNA"/>
</dbReference>
<dbReference type="PANTHER" id="PTHR45947:SF3">
    <property type="entry name" value="SULFOQUINOVOSYL TRANSFERASE SQD2"/>
    <property type="match status" value="1"/>
</dbReference>